<feature type="compositionally biased region" description="Low complexity" evidence="1">
    <location>
        <begin position="105"/>
        <end position="114"/>
    </location>
</feature>
<keyword evidence="4" id="KW-1185">Reference proteome</keyword>
<keyword evidence="2" id="KW-0472">Membrane</keyword>
<accession>A0A1R1SQN7</accession>
<sequence>MAAHGPLRPLDERLDRALTAPSGPGATLLPSSAAEFFADLGNMTVALPVLAAVVGWVAWRERGAGATAARRWLPPLAAAVAMAAVPALVAPAKALVDRPGPPGPSRTAPASTRPATPPPPRSPTARPSCCCARIPGALSTPGTGRCAVRWSPWSRC</sequence>
<reference evidence="3 4" key="1">
    <citation type="submission" date="2013-05" db="EMBL/GenBank/DDBJ databases">
        <title>Genome sequence of Streptomyces sparsogenes DSM 40356.</title>
        <authorList>
            <person name="Coyne S."/>
            <person name="Seebeck F.P."/>
        </authorList>
    </citation>
    <scope>NUCLEOTIDE SEQUENCE [LARGE SCALE GENOMIC DNA]</scope>
    <source>
        <strain evidence="3 4">DSM 40356</strain>
    </source>
</reference>
<feature type="transmembrane region" description="Helical" evidence="2">
    <location>
        <begin position="71"/>
        <end position="89"/>
    </location>
</feature>
<feature type="region of interest" description="Disordered" evidence="1">
    <location>
        <begin position="94"/>
        <end position="127"/>
    </location>
</feature>
<protein>
    <submittedName>
        <fullName evidence="3">Integral membrane protein</fullName>
    </submittedName>
</protein>
<name>A0A1R1SQN7_9ACTN</name>
<dbReference type="InterPro" id="IPR036938">
    <property type="entry name" value="PAP2/HPO_sf"/>
</dbReference>
<dbReference type="STRING" id="67365.GCA_001704635_00244"/>
<dbReference type="AlphaFoldDB" id="A0A1R1SQN7"/>
<dbReference type="Proteomes" id="UP000186168">
    <property type="component" value="Unassembled WGS sequence"/>
</dbReference>
<keyword evidence="2" id="KW-1133">Transmembrane helix</keyword>
<evidence type="ECO:0000256" key="2">
    <source>
        <dbReference type="SAM" id="Phobius"/>
    </source>
</evidence>
<evidence type="ECO:0000313" key="3">
    <source>
        <dbReference type="EMBL" id="OMI40618.1"/>
    </source>
</evidence>
<dbReference type="EMBL" id="ASQP01000076">
    <property type="protein sequence ID" value="OMI40618.1"/>
    <property type="molecule type" value="Genomic_DNA"/>
</dbReference>
<comment type="caution">
    <text evidence="3">The sequence shown here is derived from an EMBL/GenBank/DDBJ whole genome shotgun (WGS) entry which is preliminary data.</text>
</comment>
<keyword evidence="2" id="KW-0812">Transmembrane</keyword>
<proteinExistence type="predicted"/>
<feature type="transmembrane region" description="Helical" evidence="2">
    <location>
        <begin position="40"/>
        <end position="59"/>
    </location>
</feature>
<evidence type="ECO:0000313" key="4">
    <source>
        <dbReference type="Proteomes" id="UP000186168"/>
    </source>
</evidence>
<gene>
    <name evidence="3" type="ORF">SPAR_04955</name>
</gene>
<organism evidence="3 4">
    <name type="scientific">Streptomyces sparsogenes DSM 40356</name>
    <dbReference type="NCBI Taxonomy" id="1331668"/>
    <lineage>
        <taxon>Bacteria</taxon>
        <taxon>Bacillati</taxon>
        <taxon>Actinomycetota</taxon>
        <taxon>Actinomycetes</taxon>
        <taxon>Kitasatosporales</taxon>
        <taxon>Streptomycetaceae</taxon>
        <taxon>Streptomyces</taxon>
    </lineage>
</organism>
<dbReference type="SUPFAM" id="SSF48317">
    <property type="entry name" value="Acid phosphatase/Vanadium-dependent haloperoxidase"/>
    <property type="match status" value="1"/>
</dbReference>
<evidence type="ECO:0000256" key="1">
    <source>
        <dbReference type="SAM" id="MobiDB-lite"/>
    </source>
</evidence>